<evidence type="ECO:0008006" key="16">
    <source>
        <dbReference type="Google" id="ProtNLM"/>
    </source>
</evidence>
<dbReference type="InterPro" id="IPR057290">
    <property type="entry name" value="CHX17_C"/>
</dbReference>
<sequence>MGKRTANDVIVCYAPRTLSANGVWRGDNPIDYSIPLVILQMTIVVATSRLLVLALRPLRQPRVVSEILGGVILGPSMLGRVQGFTDTFFPLRSLMVLETLANVGLIYFLFLVGVEMDLTVVRKTGKRALAVAIGGMVLPFVVGACFCFVLRDNKPNSLGTCPYILFIGVALSVTSFPVLARILVELKMTNSEIGRLSMASALLNDTCAWILLVVAIAAAGNGSKSLNSLWVILASAGFVVVCFVVVRPAITWMVRTTSDGEASNDFSICVILTGVMISSFITDAMGAHSVFGAFVFGLIIPNGDLGVVLMEKIGDFVSGLLLPLFFTISGLKTDLASIKSFRTWGVLQLITILSCAGKIVGTVIVTSFLRMSLNEGFILGLLMNAKGLIELIVLNVGKDQEVLDDESFAVMVIVAVVMTGIISPVVATMYKPTKTSISYKRRTLQRSVHDGELRVLACIYTPCNVPASINLLEALNPTNKSPLCIYVLHLVELTGGSSGMLIVHNAHNSSHMALNQTQAQSDNIIQAFENFERNSSFVSVHPHTAVSPYNSIHDDICGVAEDKHVALIIIPFHKLQMLDGGLKASNPAFRTVNRNLLANAPCSVGILIDRGLSGSARYSTGEVSHHVGVLFFGGPDDREALACGWRMCEHPGTSLTVMRYIPGADLSPTDDQNDDPRMLTVETNISWENGLDDEYINDFRTKNVDAESIVYIEYVVNNSEETVTAIKNLDDYYDLLIVGRGNGTVSPLLDGLAERSECPELGAVGDIVAESDFSSTVSVLIIQQYVGAFQHESLGSPDSALSDDELICRRTSPPRKTV</sequence>
<comment type="similarity">
    <text evidence="9">Belongs to the monovalent cation:proton antiporter 2 (CPA2) transporter (TC 2.A.37) family. CHX (TC 2.A.37.4) subfamily.</text>
</comment>
<dbReference type="InterPro" id="IPR038770">
    <property type="entry name" value="Na+/solute_symporter_sf"/>
</dbReference>
<dbReference type="Pfam" id="PF23259">
    <property type="entry name" value="CHX17_C"/>
    <property type="match status" value="1"/>
</dbReference>
<evidence type="ECO:0000256" key="3">
    <source>
        <dbReference type="ARBA" id="ARBA00022538"/>
    </source>
</evidence>
<dbReference type="EMBL" id="JBBPBM010000004">
    <property type="protein sequence ID" value="KAK8587677.1"/>
    <property type="molecule type" value="Genomic_DNA"/>
</dbReference>
<dbReference type="InterPro" id="IPR050794">
    <property type="entry name" value="CPA2_transporter"/>
</dbReference>
<gene>
    <name evidence="14" type="ORF">V6N12_022160</name>
</gene>
<feature type="transmembrane region" description="Helical" evidence="10">
    <location>
        <begin position="408"/>
        <end position="430"/>
    </location>
</feature>
<feature type="transmembrane region" description="Helical" evidence="10">
    <location>
        <begin position="128"/>
        <end position="151"/>
    </location>
</feature>
<evidence type="ECO:0000256" key="10">
    <source>
        <dbReference type="SAM" id="Phobius"/>
    </source>
</evidence>
<dbReference type="PANTHER" id="PTHR32468">
    <property type="entry name" value="CATION/H + ANTIPORTER"/>
    <property type="match status" value="1"/>
</dbReference>
<feature type="domain" description="Cation/H(+) antiporter C-terminal" evidence="13">
    <location>
        <begin position="626"/>
        <end position="787"/>
    </location>
</feature>
<evidence type="ECO:0000256" key="9">
    <source>
        <dbReference type="ARBA" id="ARBA00038341"/>
    </source>
</evidence>
<keyword evidence="4 10" id="KW-0812">Transmembrane</keyword>
<evidence type="ECO:0000256" key="8">
    <source>
        <dbReference type="ARBA" id="ARBA00023136"/>
    </source>
</evidence>
<evidence type="ECO:0000313" key="15">
    <source>
        <dbReference type="Proteomes" id="UP001472677"/>
    </source>
</evidence>
<keyword evidence="6 10" id="KW-1133">Transmembrane helix</keyword>
<organism evidence="14 15">
    <name type="scientific">Hibiscus sabdariffa</name>
    <name type="common">roselle</name>
    <dbReference type="NCBI Taxonomy" id="183260"/>
    <lineage>
        <taxon>Eukaryota</taxon>
        <taxon>Viridiplantae</taxon>
        <taxon>Streptophyta</taxon>
        <taxon>Embryophyta</taxon>
        <taxon>Tracheophyta</taxon>
        <taxon>Spermatophyta</taxon>
        <taxon>Magnoliopsida</taxon>
        <taxon>eudicotyledons</taxon>
        <taxon>Gunneridae</taxon>
        <taxon>Pentapetalae</taxon>
        <taxon>rosids</taxon>
        <taxon>malvids</taxon>
        <taxon>Malvales</taxon>
        <taxon>Malvaceae</taxon>
        <taxon>Malvoideae</taxon>
        <taxon>Hibiscus</taxon>
    </lineage>
</organism>
<feature type="transmembrane region" description="Helical" evidence="10">
    <location>
        <begin position="316"/>
        <end position="333"/>
    </location>
</feature>
<feature type="transmembrane region" description="Helical" evidence="10">
    <location>
        <begin position="345"/>
        <end position="369"/>
    </location>
</feature>
<feature type="transmembrane region" description="Helical" evidence="10">
    <location>
        <begin position="196"/>
        <end position="217"/>
    </location>
</feature>
<keyword evidence="2" id="KW-0813">Transport</keyword>
<evidence type="ECO:0000256" key="2">
    <source>
        <dbReference type="ARBA" id="ARBA00022448"/>
    </source>
</evidence>
<evidence type="ECO:0000259" key="11">
    <source>
        <dbReference type="Pfam" id="PF00999"/>
    </source>
</evidence>
<name>A0ABR2FU05_9ROSI</name>
<comment type="subcellular location">
    <subcellularLocation>
        <location evidence="1">Membrane</location>
        <topology evidence="1">Multi-pass membrane protein</topology>
    </subcellularLocation>
</comment>
<keyword evidence="15" id="KW-1185">Reference proteome</keyword>
<dbReference type="Pfam" id="PF00999">
    <property type="entry name" value="Na_H_Exchanger"/>
    <property type="match status" value="1"/>
</dbReference>
<dbReference type="Gene3D" id="1.20.1530.20">
    <property type="match status" value="1"/>
</dbReference>
<feature type="transmembrane region" description="Helical" evidence="10">
    <location>
        <begin position="63"/>
        <end position="82"/>
    </location>
</feature>
<feature type="transmembrane region" description="Helical" evidence="10">
    <location>
        <begin position="262"/>
        <end position="281"/>
    </location>
</feature>
<evidence type="ECO:0000313" key="14">
    <source>
        <dbReference type="EMBL" id="KAK8587677.1"/>
    </source>
</evidence>
<keyword evidence="3" id="KW-0633">Potassium transport</keyword>
<comment type="caution">
    <text evidence="14">The sequence shown here is derived from an EMBL/GenBank/DDBJ whole genome shotgun (WGS) entry which is preliminary data.</text>
</comment>
<keyword evidence="8 10" id="KW-0472">Membrane</keyword>
<dbReference type="InterPro" id="IPR006153">
    <property type="entry name" value="Cation/H_exchanger_TM"/>
</dbReference>
<reference evidence="14 15" key="1">
    <citation type="journal article" date="2024" name="G3 (Bethesda)">
        <title>Genome assembly of Hibiscus sabdariffa L. provides insights into metabolisms of medicinal natural products.</title>
        <authorList>
            <person name="Kim T."/>
        </authorList>
    </citation>
    <scope>NUCLEOTIDE SEQUENCE [LARGE SCALE GENOMIC DNA]</scope>
    <source>
        <strain evidence="14">TK-2024</strain>
        <tissue evidence="14">Old leaves</tissue>
    </source>
</reference>
<dbReference type="InterPro" id="IPR057291">
    <property type="entry name" value="CHX17_2nd"/>
</dbReference>
<evidence type="ECO:0000259" key="13">
    <source>
        <dbReference type="Pfam" id="PF23259"/>
    </source>
</evidence>
<feature type="domain" description="Cation/H+ exchanger transmembrane" evidence="11">
    <location>
        <begin position="50"/>
        <end position="426"/>
    </location>
</feature>
<evidence type="ECO:0000256" key="4">
    <source>
        <dbReference type="ARBA" id="ARBA00022692"/>
    </source>
</evidence>
<dbReference type="Gene3D" id="3.40.50.12370">
    <property type="match status" value="1"/>
</dbReference>
<evidence type="ECO:0000256" key="1">
    <source>
        <dbReference type="ARBA" id="ARBA00004141"/>
    </source>
</evidence>
<dbReference type="Proteomes" id="UP001472677">
    <property type="component" value="Unassembled WGS sequence"/>
</dbReference>
<feature type="transmembrane region" description="Helical" evidence="10">
    <location>
        <begin position="229"/>
        <end position="250"/>
    </location>
</feature>
<proteinExistence type="inferred from homology"/>
<feature type="transmembrane region" description="Helical" evidence="10">
    <location>
        <begin position="376"/>
        <end position="396"/>
    </location>
</feature>
<feature type="transmembrane region" description="Helical" evidence="10">
    <location>
        <begin position="94"/>
        <end position="116"/>
    </location>
</feature>
<keyword evidence="7" id="KW-0406">Ion transport</keyword>
<protein>
    <recommendedName>
        <fullName evidence="16">Cation/H+ exchanger domain-containing protein</fullName>
    </recommendedName>
</protein>
<feature type="transmembrane region" description="Helical" evidence="10">
    <location>
        <begin position="163"/>
        <end position="184"/>
    </location>
</feature>
<evidence type="ECO:0000259" key="12">
    <source>
        <dbReference type="Pfam" id="PF23256"/>
    </source>
</evidence>
<feature type="domain" description="Cation/H(+) antiporter central" evidence="12">
    <location>
        <begin position="483"/>
        <end position="619"/>
    </location>
</feature>
<feature type="transmembrane region" description="Helical" evidence="10">
    <location>
        <begin position="32"/>
        <end position="51"/>
    </location>
</feature>
<evidence type="ECO:0000256" key="5">
    <source>
        <dbReference type="ARBA" id="ARBA00022958"/>
    </source>
</evidence>
<keyword evidence="5" id="KW-0630">Potassium</keyword>
<dbReference type="Pfam" id="PF23256">
    <property type="entry name" value="CHX17_2nd"/>
    <property type="match status" value="1"/>
</dbReference>
<evidence type="ECO:0000256" key="7">
    <source>
        <dbReference type="ARBA" id="ARBA00023065"/>
    </source>
</evidence>
<accession>A0ABR2FU05</accession>
<evidence type="ECO:0000256" key="6">
    <source>
        <dbReference type="ARBA" id="ARBA00022989"/>
    </source>
</evidence>
<dbReference type="PANTHER" id="PTHR32468:SF26">
    <property type="entry name" value="CATION_H(+) ANTIPORTER 15"/>
    <property type="match status" value="1"/>
</dbReference>